<dbReference type="GO" id="GO:0005737">
    <property type="term" value="C:cytoplasm"/>
    <property type="evidence" value="ECO:0007669"/>
    <property type="project" value="TreeGrafter"/>
</dbReference>
<evidence type="ECO:0000256" key="2">
    <source>
        <dbReference type="ARBA" id="ARBA00006824"/>
    </source>
</evidence>
<feature type="transmembrane region" description="Helical" evidence="6">
    <location>
        <begin position="105"/>
        <end position="127"/>
    </location>
</feature>
<feature type="transmembrane region" description="Helical" evidence="6">
    <location>
        <begin position="67"/>
        <end position="85"/>
    </location>
</feature>
<dbReference type="EMBL" id="JBGBPQ010000006">
    <property type="protein sequence ID" value="KAL1522875.1"/>
    <property type="molecule type" value="Genomic_DNA"/>
</dbReference>
<evidence type="ECO:0000256" key="5">
    <source>
        <dbReference type="ARBA" id="ARBA00023136"/>
    </source>
</evidence>
<name>A0AB34JMV5_PRYPA</name>
<comment type="caution">
    <text evidence="7">The sequence shown here is derived from an EMBL/GenBank/DDBJ whole genome shotgun (WGS) entry which is preliminary data.</text>
</comment>
<keyword evidence="3 6" id="KW-0812">Transmembrane</keyword>
<comment type="subcellular location">
    <subcellularLocation>
        <location evidence="1">Membrane</location>
        <topology evidence="1">Multi-pass membrane protein</topology>
    </subcellularLocation>
</comment>
<evidence type="ECO:0000313" key="8">
    <source>
        <dbReference type="Proteomes" id="UP001515480"/>
    </source>
</evidence>
<dbReference type="AlphaFoldDB" id="A0AB34JMV5"/>
<dbReference type="PANTHER" id="PTHR11266:SF17">
    <property type="entry name" value="PROTEIN MPV17"/>
    <property type="match status" value="1"/>
</dbReference>
<evidence type="ECO:0008006" key="9">
    <source>
        <dbReference type="Google" id="ProtNLM"/>
    </source>
</evidence>
<dbReference type="GO" id="GO:0016020">
    <property type="term" value="C:membrane"/>
    <property type="evidence" value="ECO:0007669"/>
    <property type="project" value="UniProtKB-SubCell"/>
</dbReference>
<organism evidence="7 8">
    <name type="scientific">Prymnesium parvum</name>
    <name type="common">Toxic golden alga</name>
    <dbReference type="NCBI Taxonomy" id="97485"/>
    <lineage>
        <taxon>Eukaryota</taxon>
        <taxon>Haptista</taxon>
        <taxon>Haptophyta</taxon>
        <taxon>Prymnesiophyceae</taxon>
        <taxon>Prymnesiales</taxon>
        <taxon>Prymnesiaceae</taxon>
        <taxon>Prymnesium</taxon>
    </lineage>
</organism>
<dbReference type="Proteomes" id="UP001515480">
    <property type="component" value="Unassembled WGS sequence"/>
</dbReference>
<evidence type="ECO:0000256" key="1">
    <source>
        <dbReference type="ARBA" id="ARBA00004141"/>
    </source>
</evidence>
<gene>
    <name evidence="7" type="ORF">AB1Y20_017840</name>
</gene>
<dbReference type="Pfam" id="PF04117">
    <property type="entry name" value="Mpv17_PMP22"/>
    <property type="match status" value="1"/>
</dbReference>
<evidence type="ECO:0000256" key="6">
    <source>
        <dbReference type="RuleBase" id="RU363053"/>
    </source>
</evidence>
<comment type="similarity">
    <text evidence="2 6">Belongs to the peroxisomal membrane protein PXMP2/4 family.</text>
</comment>
<keyword evidence="8" id="KW-1185">Reference proteome</keyword>
<evidence type="ECO:0000256" key="4">
    <source>
        <dbReference type="ARBA" id="ARBA00022989"/>
    </source>
</evidence>
<sequence>MRVDRLGATYSSWLQRHPLRTKAVTGGLIMTAADTSQQHVERERALRRRGDGGAPSTWDANRTLRLVSFYSLFQMPFVHVWFGFLERRFGAVTPRSDLPRFIAKLAVDQCIGFPTVLATFCCVQPVLQGQGIEGAMGKLQRDLWAMVRAGWQVWFPANFVIFAAVPLHFRPLMMNIVSLGWSVYMSSMSGYQHSLDAAPPVQSLCCSR</sequence>
<keyword evidence="4 6" id="KW-1133">Transmembrane helix</keyword>
<keyword evidence="5 6" id="KW-0472">Membrane</keyword>
<evidence type="ECO:0000313" key="7">
    <source>
        <dbReference type="EMBL" id="KAL1522875.1"/>
    </source>
</evidence>
<evidence type="ECO:0000256" key="3">
    <source>
        <dbReference type="ARBA" id="ARBA00022692"/>
    </source>
</evidence>
<dbReference type="PANTHER" id="PTHR11266">
    <property type="entry name" value="PEROXISOMAL MEMBRANE PROTEIN 2, PXMP2 MPV17"/>
    <property type="match status" value="1"/>
</dbReference>
<dbReference type="InterPro" id="IPR007248">
    <property type="entry name" value="Mpv17_PMP22"/>
</dbReference>
<accession>A0AB34JMV5</accession>
<proteinExistence type="inferred from homology"/>
<feature type="transmembrane region" description="Helical" evidence="6">
    <location>
        <begin position="151"/>
        <end position="169"/>
    </location>
</feature>
<protein>
    <recommendedName>
        <fullName evidence="9">Peroxisomal membrane protein MPV17</fullName>
    </recommendedName>
</protein>
<reference evidence="7 8" key="1">
    <citation type="journal article" date="2024" name="Science">
        <title>Giant polyketide synthase enzymes in the biosynthesis of giant marine polyether toxins.</title>
        <authorList>
            <person name="Fallon T.R."/>
            <person name="Shende V.V."/>
            <person name="Wierzbicki I.H."/>
            <person name="Pendleton A.L."/>
            <person name="Watervoot N.F."/>
            <person name="Auber R.P."/>
            <person name="Gonzalez D.J."/>
            <person name="Wisecaver J.H."/>
            <person name="Moore B.S."/>
        </authorList>
    </citation>
    <scope>NUCLEOTIDE SEQUENCE [LARGE SCALE GENOMIC DNA]</scope>
    <source>
        <strain evidence="7 8">12B1</strain>
    </source>
</reference>